<keyword evidence="4" id="KW-1185">Reference proteome</keyword>
<keyword evidence="1" id="KW-0732">Signal</keyword>
<dbReference type="GO" id="GO:0016872">
    <property type="term" value="F:intramolecular lyase activity"/>
    <property type="evidence" value="ECO:0007669"/>
    <property type="project" value="InterPro"/>
</dbReference>
<name>A0A1I3Q4M4_9BACT</name>
<reference evidence="4" key="1">
    <citation type="submission" date="2016-10" db="EMBL/GenBank/DDBJ databases">
        <authorList>
            <person name="Varghese N."/>
            <person name="Submissions S."/>
        </authorList>
    </citation>
    <scope>NUCLEOTIDE SEQUENCE [LARGE SCALE GENOMIC DNA]</scope>
    <source>
        <strain evidence="4">DSM 5918</strain>
    </source>
</reference>
<feature type="chain" id="PRO_5011583840" evidence="1">
    <location>
        <begin position="22"/>
        <end position="187"/>
    </location>
</feature>
<protein>
    <submittedName>
        <fullName evidence="3">Chalcone isomerase-like</fullName>
    </submittedName>
</protein>
<gene>
    <name evidence="3" type="ORF">SAMN04488082_102208</name>
</gene>
<evidence type="ECO:0000259" key="2">
    <source>
        <dbReference type="Pfam" id="PF16036"/>
    </source>
</evidence>
<proteinExistence type="predicted"/>
<organism evidence="3 4">
    <name type="scientific">Desulfomicrobium apsheronum</name>
    <dbReference type="NCBI Taxonomy" id="52560"/>
    <lineage>
        <taxon>Bacteria</taxon>
        <taxon>Pseudomonadati</taxon>
        <taxon>Thermodesulfobacteriota</taxon>
        <taxon>Desulfovibrionia</taxon>
        <taxon>Desulfovibrionales</taxon>
        <taxon>Desulfomicrobiaceae</taxon>
        <taxon>Desulfomicrobium</taxon>
    </lineage>
</organism>
<dbReference type="SUPFAM" id="SSF54626">
    <property type="entry name" value="Chalcone isomerase"/>
    <property type="match status" value="1"/>
</dbReference>
<dbReference type="RefSeq" id="WP_177192997.1">
    <property type="nucleotide sequence ID" value="NZ_FORX01000002.1"/>
</dbReference>
<feature type="domain" description="Chalcone isomerase" evidence="2">
    <location>
        <begin position="23"/>
        <end position="185"/>
    </location>
</feature>
<keyword evidence="3" id="KW-0413">Isomerase</keyword>
<dbReference type="InterPro" id="IPR016088">
    <property type="entry name" value="Chalcone_isomerase_3-sand"/>
</dbReference>
<dbReference type="Pfam" id="PF16036">
    <property type="entry name" value="Chalcone_3"/>
    <property type="match status" value="1"/>
</dbReference>
<feature type="signal peptide" evidence="1">
    <location>
        <begin position="1"/>
        <end position="21"/>
    </location>
</feature>
<evidence type="ECO:0000256" key="1">
    <source>
        <dbReference type="SAM" id="SignalP"/>
    </source>
</evidence>
<dbReference type="InterPro" id="IPR016087">
    <property type="entry name" value="Chalcone_isomerase"/>
</dbReference>
<dbReference type="Gene3D" id="3.50.70.10">
    <property type="match status" value="1"/>
</dbReference>
<dbReference type="InterPro" id="IPR036298">
    <property type="entry name" value="Chalcone_isomerase_sf"/>
</dbReference>
<dbReference type="STRING" id="52560.SAMN04488082_102208"/>
<dbReference type="Proteomes" id="UP000198635">
    <property type="component" value="Unassembled WGS sequence"/>
</dbReference>
<evidence type="ECO:0000313" key="3">
    <source>
        <dbReference type="EMBL" id="SFJ28572.1"/>
    </source>
</evidence>
<sequence length="187" mass="20078">MIRKYIFMCMIILSIASPASGGRIGDVTLSDQLTLGESTLTLNGLGMRTFTFFDVYAAGLYLTAPSTDSGTILTTDAPRGMTMHFLRKVEAEKISSAWLDGLEANTPAADASLKERFATLGSFMETMNKGETLSCLYDPAAGTRIVVRDQLKGVIPGKDFNDALLACWIGPKPGPGEKFKAGILGQR</sequence>
<evidence type="ECO:0000313" key="4">
    <source>
        <dbReference type="Proteomes" id="UP000198635"/>
    </source>
</evidence>
<dbReference type="EMBL" id="FORX01000002">
    <property type="protein sequence ID" value="SFJ28572.1"/>
    <property type="molecule type" value="Genomic_DNA"/>
</dbReference>
<accession>A0A1I3Q4M4</accession>
<dbReference type="AlphaFoldDB" id="A0A1I3Q4M4"/>